<dbReference type="InterPro" id="IPR017850">
    <property type="entry name" value="Alkaline_phosphatase_core_sf"/>
</dbReference>
<evidence type="ECO:0000313" key="7">
    <source>
        <dbReference type="Proteomes" id="UP000014200"/>
    </source>
</evidence>
<comment type="similarity">
    <text evidence="1">Belongs to the sulfatase family.</text>
</comment>
<evidence type="ECO:0000256" key="1">
    <source>
        <dbReference type="ARBA" id="ARBA00008779"/>
    </source>
</evidence>
<evidence type="ECO:0000313" key="6">
    <source>
        <dbReference type="EMBL" id="EOS09901.1"/>
    </source>
</evidence>
<comment type="caution">
    <text evidence="6">The sequence shown here is derived from an EMBL/GenBank/DDBJ whole genome shotgun (WGS) entry which is preliminary data.</text>
</comment>
<dbReference type="InterPro" id="IPR000917">
    <property type="entry name" value="Sulfatase_N"/>
</dbReference>
<dbReference type="SUPFAM" id="SSF53649">
    <property type="entry name" value="Alkaline phosphatase-like"/>
    <property type="match status" value="1"/>
</dbReference>
<accession>R9I1D5</accession>
<evidence type="ECO:0000256" key="3">
    <source>
        <dbReference type="ARBA" id="ARBA00022801"/>
    </source>
</evidence>
<dbReference type="AlphaFoldDB" id="R9I1D5"/>
<dbReference type="GO" id="GO:0005737">
    <property type="term" value="C:cytoplasm"/>
    <property type="evidence" value="ECO:0007669"/>
    <property type="project" value="TreeGrafter"/>
</dbReference>
<dbReference type="Proteomes" id="UP000014200">
    <property type="component" value="Unassembled WGS sequence"/>
</dbReference>
<sequence length="452" mass="51535">MTHLNPIVICSAMLPLTTLAQQRPNIIYIMTDQQTATAMSCAGNADLHTPHMDKLAERGVRFENAYCSLPLSGPSRASMFTGYTPTEVGLEENETPMPDALRTETLGTLLSTAGYQCAYAGKWHVNTNSLPDKVAFGFENLHGHNDFGLAEACVSFLQRKPDKPFFLVASFDNPHNICEYARHQNPPFANFQEPALENCPGLPANFAINPYDADALAFEKQRNHRLYPTTHYTPDNWRRYRNAYYRLIETVDAEIGKIMKELDNQQLWDNTVVIFTSDHGDGCGAHQWNQKTALYEEVINVPFIVCLPQGKNAGKVLPQLINNGVDFMPSICDWAGIDVPQGRNGVSFRTLVEKGNELEAHRPYVVTETNFAQTAGTLGWMVRTDRYKYVLYDTGRNREQLYDMENDRGEMRNLAIEKKYKETVKKHRWLLNEWMERHHSKATRFKAKYIPE</sequence>
<dbReference type="Gene3D" id="3.40.720.10">
    <property type="entry name" value="Alkaline Phosphatase, subunit A"/>
    <property type="match status" value="1"/>
</dbReference>
<dbReference type="STRING" id="1235788.C802_03454"/>
<comment type="PTM">
    <text evidence="4">The conversion to 3-oxoalanine (also known as C-formylglycine, FGly), of a serine or cysteine residue in prokaryotes and of a cysteine residue in eukaryotes, is critical for catalytic activity.</text>
</comment>
<protein>
    <recommendedName>
        <fullName evidence="5">Sulfatase N-terminal domain-containing protein</fullName>
    </recommendedName>
</protein>
<dbReference type="InterPro" id="IPR024607">
    <property type="entry name" value="Sulfatase_CS"/>
</dbReference>
<proteinExistence type="inferred from homology"/>
<keyword evidence="3" id="KW-0378">Hydrolase</keyword>
<feature type="modified residue" description="3-oxoalanine (Ser)" evidence="4">
    <location>
        <position position="72"/>
    </location>
</feature>
<evidence type="ECO:0000256" key="4">
    <source>
        <dbReference type="PIRSR" id="PIRSR600917-52"/>
    </source>
</evidence>
<dbReference type="RefSeq" id="WP_016277736.1">
    <property type="nucleotide sequence ID" value="NZ_JABVZU010000002.1"/>
</dbReference>
<dbReference type="PANTHER" id="PTHR45953:SF1">
    <property type="entry name" value="IDURONATE 2-SULFATASE"/>
    <property type="match status" value="1"/>
</dbReference>
<keyword evidence="7" id="KW-1185">Reference proteome</keyword>
<gene>
    <name evidence="6" type="ORF">C802_03454</name>
</gene>
<dbReference type="GO" id="GO:0008484">
    <property type="term" value="F:sulfuric ester hydrolase activity"/>
    <property type="evidence" value="ECO:0007669"/>
    <property type="project" value="TreeGrafter"/>
</dbReference>
<dbReference type="GeneID" id="82152438"/>
<dbReference type="PANTHER" id="PTHR45953">
    <property type="entry name" value="IDURONATE 2-SULFATASE"/>
    <property type="match status" value="1"/>
</dbReference>
<feature type="domain" description="Sulfatase N-terminal" evidence="5">
    <location>
        <begin position="24"/>
        <end position="337"/>
    </location>
</feature>
<dbReference type="GO" id="GO:0046872">
    <property type="term" value="F:metal ion binding"/>
    <property type="evidence" value="ECO:0007669"/>
    <property type="project" value="UniProtKB-KW"/>
</dbReference>
<name>R9I1D5_9BACT</name>
<dbReference type="PROSITE" id="PS00523">
    <property type="entry name" value="SULFATASE_1"/>
    <property type="match status" value="1"/>
</dbReference>
<evidence type="ECO:0000256" key="2">
    <source>
        <dbReference type="ARBA" id="ARBA00022723"/>
    </source>
</evidence>
<keyword evidence="2" id="KW-0479">Metal-binding</keyword>
<dbReference type="OrthoDB" id="9762324at2"/>
<reference evidence="6 7" key="1">
    <citation type="submission" date="2013-04" db="EMBL/GenBank/DDBJ databases">
        <title>The Genome Sequence of Bacteroides massiliensis dnLKV3.</title>
        <authorList>
            <consortium name="The Broad Institute Genomics Platform"/>
            <consortium name="The Broad Institute Genome Sequencing Center for Infectious Disease"/>
            <person name="Earl A."/>
            <person name="Xavier R."/>
            <person name="Kuhn K."/>
            <person name="Stappenbeck T."/>
            <person name="Walker B."/>
            <person name="Young S."/>
            <person name="Zeng Q."/>
            <person name="Gargeya S."/>
            <person name="Fitzgerald M."/>
            <person name="Haas B."/>
            <person name="Abouelleil A."/>
            <person name="Allen A.W."/>
            <person name="Alvarado L."/>
            <person name="Arachchi H.M."/>
            <person name="Berlin A.M."/>
            <person name="Chapman S.B."/>
            <person name="Gainer-Dewar J."/>
            <person name="Goldberg J."/>
            <person name="Griggs A."/>
            <person name="Gujja S."/>
            <person name="Hansen M."/>
            <person name="Howarth C."/>
            <person name="Imamovic A."/>
            <person name="Ireland A."/>
            <person name="Larimer J."/>
            <person name="McCowan C."/>
            <person name="Murphy C."/>
            <person name="Pearson M."/>
            <person name="Poon T.W."/>
            <person name="Priest M."/>
            <person name="Roberts A."/>
            <person name="Saif S."/>
            <person name="Shea T."/>
            <person name="Sisk P."/>
            <person name="Sykes S."/>
            <person name="Wortman J."/>
            <person name="Nusbaum C."/>
            <person name="Birren B."/>
        </authorList>
    </citation>
    <scope>NUCLEOTIDE SEQUENCE [LARGE SCALE GENOMIC DNA]</scope>
    <source>
        <strain evidence="7">dnLKV3</strain>
    </source>
</reference>
<dbReference type="PATRIC" id="fig|1235788.3.peg.3539"/>
<dbReference type="EMBL" id="ASSP01000021">
    <property type="protein sequence ID" value="EOS09901.1"/>
    <property type="molecule type" value="Genomic_DNA"/>
</dbReference>
<organism evidence="6 7">
    <name type="scientific">Phocaeicola sartorii</name>
    <dbReference type="NCBI Taxonomy" id="671267"/>
    <lineage>
        <taxon>Bacteria</taxon>
        <taxon>Pseudomonadati</taxon>
        <taxon>Bacteroidota</taxon>
        <taxon>Bacteroidia</taxon>
        <taxon>Bacteroidales</taxon>
        <taxon>Bacteroidaceae</taxon>
        <taxon>Phocaeicola</taxon>
    </lineage>
</organism>
<evidence type="ECO:0000259" key="5">
    <source>
        <dbReference type="Pfam" id="PF00884"/>
    </source>
</evidence>
<dbReference type="Pfam" id="PF00884">
    <property type="entry name" value="Sulfatase"/>
    <property type="match status" value="1"/>
</dbReference>
<dbReference type="HOGENOM" id="CLU_006332_9_1_10"/>